<accession>A0A9W9KJV2</accession>
<dbReference type="InterPro" id="IPR049450">
    <property type="entry name" value="ACOT8-like_C"/>
</dbReference>
<protein>
    <submittedName>
        <fullName evidence="3">PKS-like enzyme</fullName>
    </submittedName>
</protein>
<dbReference type="SUPFAM" id="SSF54637">
    <property type="entry name" value="Thioesterase/thiol ester dehydrase-isomerase"/>
    <property type="match status" value="2"/>
</dbReference>
<dbReference type="PANTHER" id="PTHR38110:SF1">
    <property type="entry name" value="THIOESTERASE DOMAIN-CONTAINING PROTEIN"/>
    <property type="match status" value="1"/>
</dbReference>
<dbReference type="Proteomes" id="UP001149165">
    <property type="component" value="Unassembled WGS sequence"/>
</dbReference>
<dbReference type="Gene3D" id="2.40.160.210">
    <property type="entry name" value="Acyl-CoA thioesterase, double hotdog domain"/>
    <property type="match status" value="1"/>
</dbReference>
<keyword evidence="4" id="KW-1185">Reference proteome</keyword>
<sequence>MTSFPTSLAEALDLHIPNEKQCSVNLSTDIAFGGVSSGGYIACVMAKYATLYASKHPKLNKQSDVRSSTVIFYRPVVPTKSAVMVLREVSIGKAWSTLRVEISQGDKIAASSDITITSFSVPGVTLQTGWNLFPPPRQVDLLKLEEGEDPAWTSYQTAFYPDGFRRGHSYIRNFIPKTWSTDSSFVEQWILPGWDCEPLGSCAKPENEKALWTNDMIQFIVDNGLPVQENYMPRVPGKPLPMGSVAATLAFAAEQEKARNEGNAQWRALSDDGSKEIMVQTVHVTLSMSTEIKKNLPREGVRWLYLRTEAKHIENGRMDLEILLYDEKMELVAINNQVAQIIPATGKNKKGNDARL</sequence>
<dbReference type="InterPro" id="IPR029069">
    <property type="entry name" value="HotDog_dom_sf"/>
</dbReference>
<dbReference type="InterPro" id="IPR049449">
    <property type="entry name" value="TesB_ACOT8-like_N"/>
</dbReference>
<dbReference type="InterPro" id="IPR052389">
    <property type="entry name" value="Sec_Metab_Biosynth-Assoc"/>
</dbReference>
<evidence type="ECO:0000259" key="1">
    <source>
        <dbReference type="Pfam" id="PF13622"/>
    </source>
</evidence>
<dbReference type="PANTHER" id="PTHR38110">
    <property type="entry name" value="CHROMOSOME 23, WHOLE GENOME SHOTGUN SEQUENCE"/>
    <property type="match status" value="1"/>
</dbReference>
<evidence type="ECO:0000313" key="4">
    <source>
        <dbReference type="Proteomes" id="UP001149165"/>
    </source>
</evidence>
<evidence type="ECO:0000313" key="3">
    <source>
        <dbReference type="EMBL" id="KAJ5108002.1"/>
    </source>
</evidence>
<dbReference type="Pfam" id="PF20789">
    <property type="entry name" value="4HBT_3C"/>
    <property type="match status" value="1"/>
</dbReference>
<reference evidence="3" key="2">
    <citation type="journal article" date="2023" name="IMA Fungus">
        <title>Comparative genomic study of the Penicillium genus elucidates a diverse pangenome and 15 lateral gene transfer events.</title>
        <authorList>
            <person name="Petersen C."/>
            <person name="Sorensen T."/>
            <person name="Nielsen M.R."/>
            <person name="Sondergaard T.E."/>
            <person name="Sorensen J.L."/>
            <person name="Fitzpatrick D.A."/>
            <person name="Frisvad J.C."/>
            <person name="Nielsen K.L."/>
        </authorList>
    </citation>
    <scope>NUCLEOTIDE SEQUENCE</scope>
    <source>
        <strain evidence="3">IBT 30069</strain>
    </source>
</reference>
<evidence type="ECO:0000259" key="2">
    <source>
        <dbReference type="Pfam" id="PF20789"/>
    </source>
</evidence>
<reference evidence="3" key="1">
    <citation type="submission" date="2022-11" db="EMBL/GenBank/DDBJ databases">
        <authorList>
            <person name="Petersen C."/>
        </authorList>
    </citation>
    <scope>NUCLEOTIDE SEQUENCE</scope>
    <source>
        <strain evidence="3">IBT 30069</strain>
    </source>
</reference>
<dbReference type="GO" id="GO:0005524">
    <property type="term" value="F:ATP binding"/>
    <property type="evidence" value="ECO:0007669"/>
    <property type="project" value="InterPro"/>
</dbReference>
<name>A0A9W9KJV2_9EURO</name>
<dbReference type="AlphaFoldDB" id="A0A9W9KJV2"/>
<dbReference type="EMBL" id="JAPQKH010000003">
    <property type="protein sequence ID" value="KAJ5108002.1"/>
    <property type="molecule type" value="Genomic_DNA"/>
</dbReference>
<dbReference type="PROSITE" id="PS50861">
    <property type="entry name" value="AA_TRNA_LIGASE_II_GLYAB"/>
    <property type="match status" value="1"/>
</dbReference>
<organism evidence="3 4">
    <name type="scientific">Penicillium angulare</name>
    <dbReference type="NCBI Taxonomy" id="116970"/>
    <lineage>
        <taxon>Eukaryota</taxon>
        <taxon>Fungi</taxon>
        <taxon>Dikarya</taxon>
        <taxon>Ascomycota</taxon>
        <taxon>Pezizomycotina</taxon>
        <taxon>Eurotiomycetes</taxon>
        <taxon>Eurotiomycetidae</taxon>
        <taxon>Eurotiales</taxon>
        <taxon>Aspergillaceae</taxon>
        <taxon>Penicillium</taxon>
    </lineage>
</organism>
<gene>
    <name evidence="3" type="ORF">N7456_004677</name>
</gene>
<dbReference type="GO" id="GO:0004820">
    <property type="term" value="F:glycine-tRNA ligase activity"/>
    <property type="evidence" value="ECO:0007669"/>
    <property type="project" value="InterPro"/>
</dbReference>
<dbReference type="CDD" id="cd03440">
    <property type="entry name" value="hot_dog"/>
    <property type="match status" value="1"/>
</dbReference>
<dbReference type="OrthoDB" id="2532955at2759"/>
<comment type="caution">
    <text evidence="3">The sequence shown here is derived from an EMBL/GenBank/DDBJ whole genome shotgun (WGS) entry which is preliminary data.</text>
</comment>
<dbReference type="Pfam" id="PF13622">
    <property type="entry name" value="4HBT_3"/>
    <property type="match status" value="1"/>
</dbReference>
<proteinExistence type="predicted"/>
<dbReference type="GO" id="GO:0006426">
    <property type="term" value="P:glycyl-tRNA aminoacylation"/>
    <property type="evidence" value="ECO:0007669"/>
    <property type="project" value="InterPro"/>
</dbReference>
<dbReference type="InterPro" id="IPR006194">
    <property type="entry name" value="Gly-tRNA-synth_heterodimer"/>
</dbReference>
<feature type="domain" description="Acyl-CoA thioesterase-like N-terminal HotDog" evidence="1">
    <location>
        <begin position="33"/>
        <end position="110"/>
    </location>
</feature>
<dbReference type="GO" id="GO:0005737">
    <property type="term" value="C:cytoplasm"/>
    <property type="evidence" value="ECO:0007669"/>
    <property type="project" value="InterPro"/>
</dbReference>
<dbReference type="InterPro" id="IPR042171">
    <property type="entry name" value="Acyl-CoA_hotdog"/>
</dbReference>
<feature type="domain" description="Acyl-CoA thioesterase-like C-terminal" evidence="2">
    <location>
        <begin position="273"/>
        <end position="339"/>
    </location>
</feature>